<sequence length="312" mass="32929">MDALRAVVRRFLSAEPDAPWSRFAGELGVAGLCIPEEYGGAGAGFIEVAVVSEELGRVLSPLPYLATVVLATSAILQSGNADAHARLLPDIAAGKTTATVVFPEDADLHLDRDRLTGTAPYVADGDLVLAYVNNVLVEAIPTQRKLHSTLDHSRPLATLRFDAAPARPLGLPGPPVREIAIAGLAAEQVGGAARCLESTLAHVKSRHQFERPIGSFQALKHRLADLYLQVESARSAAQAAAAAPGDPVRAAVAGSYCTETYLAAAAEQIQLHGGPAITWDHPAHRYFKRATSDAQLFGTPQAHRARLAALVL</sequence>
<reference evidence="8 9" key="1">
    <citation type="submission" date="2019-10" db="EMBL/GenBank/DDBJ databases">
        <title>Whole genome shotgun sequence of Acrocarpospora corrugata NBRC 13972.</title>
        <authorList>
            <person name="Ichikawa N."/>
            <person name="Kimura A."/>
            <person name="Kitahashi Y."/>
            <person name="Komaki H."/>
            <person name="Oguchi A."/>
        </authorList>
    </citation>
    <scope>NUCLEOTIDE SEQUENCE [LARGE SCALE GENOMIC DNA]</scope>
    <source>
        <strain evidence="8 9">NBRC 13972</strain>
    </source>
</reference>
<feature type="domain" description="Acyl-CoA dehydrogenase/oxidase C-terminal" evidence="6">
    <location>
        <begin position="183"/>
        <end position="309"/>
    </location>
</feature>
<keyword evidence="5" id="KW-0560">Oxidoreductase</keyword>
<dbReference type="AlphaFoldDB" id="A0A5M3VTJ6"/>
<dbReference type="InterPro" id="IPR009075">
    <property type="entry name" value="AcylCo_DH/oxidase_C"/>
</dbReference>
<dbReference type="SUPFAM" id="SSF47203">
    <property type="entry name" value="Acyl-CoA dehydrogenase C-terminal domain-like"/>
    <property type="match status" value="1"/>
</dbReference>
<dbReference type="Pfam" id="PF02771">
    <property type="entry name" value="Acyl-CoA_dh_N"/>
    <property type="match status" value="1"/>
</dbReference>
<comment type="similarity">
    <text evidence="2">Belongs to the acyl-CoA dehydrogenase family.</text>
</comment>
<dbReference type="PANTHER" id="PTHR43884:SF20">
    <property type="entry name" value="ACYL-COA DEHYDROGENASE FADE28"/>
    <property type="match status" value="1"/>
</dbReference>
<evidence type="ECO:0000256" key="3">
    <source>
        <dbReference type="ARBA" id="ARBA00022630"/>
    </source>
</evidence>
<evidence type="ECO:0000259" key="7">
    <source>
        <dbReference type="Pfam" id="PF02771"/>
    </source>
</evidence>
<dbReference type="GO" id="GO:0050660">
    <property type="term" value="F:flavin adenine dinucleotide binding"/>
    <property type="evidence" value="ECO:0007669"/>
    <property type="project" value="InterPro"/>
</dbReference>
<dbReference type="Proteomes" id="UP000334990">
    <property type="component" value="Unassembled WGS sequence"/>
</dbReference>
<keyword evidence="3" id="KW-0285">Flavoprotein</keyword>
<evidence type="ECO:0000313" key="8">
    <source>
        <dbReference type="EMBL" id="GES00127.1"/>
    </source>
</evidence>
<organism evidence="8 9">
    <name type="scientific">Acrocarpospora corrugata</name>
    <dbReference type="NCBI Taxonomy" id="35763"/>
    <lineage>
        <taxon>Bacteria</taxon>
        <taxon>Bacillati</taxon>
        <taxon>Actinomycetota</taxon>
        <taxon>Actinomycetes</taxon>
        <taxon>Streptosporangiales</taxon>
        <taxon>Streptosporangiaceae</taxon>
        <taxon>Acrocarpospora</taxon>
    </lineage>
</organism>
<dbReference type="Pfam" id="PF00441">
    <property type="entry name" value="Acyl-CoA_dh_1"/>
    <property type="match status" value="1"/>
</dbReference>
<protein>
    <submittedName>
        <fullName evidence="8">Acyl-CoA dehydrogenase</fullName>
    </submittedName>
</protein>
<dbReference type="InterPro" id="IPR036250">
    <property type="entry name" value="AcylCo_DH-like_C"/>
</dbReference>
<evidence type="ECO:0000313" key="9">
    <source>
        <dbReference type="Proteomes" id="UP000334990"/>
    </source>
</evidence>
<dbReference type="InterPro" id="IPR013786">
    <property type="entry name" value="AcylCoA_DH/ox_N"/>
</dbReference>
<dbReference type="SUPFAM" id="SSF56645">
    <property type="entry name" value="Acyl-CoA dehydrogenase NM domain-like"/>
    <property type="match status" value="1"/>
</dbReference>
<dbReference type="GO" id="GO:0003995">
    <property type="term" value="F:acyl-CoA dehydrogenase activity"/>
    <property type="evidence" value="ECO:0007669"/>
    <property type="project" value="TreeGrafter"/>
</dbReference>
<dbReference type="Gene3D" id="1.20.140.10">
    <property type="entry name" value="Butyryl-CoA Dehydrogenase, subunit A, domain 3"/>
    <property type="match status" value="1"/>
</dbReference>
<dbReference type="RefSeq" id="WP_246238573.1">
    <property type="nucleotide sequence ID" value="NZ_BAAABN010000030.1"/>
</dbReference>
<feature type="domain" description="Acyl-CoA dehydrogenase/oxidase N-terminal" evidence="7">
    <location>
        <begin position="21"/>
        <end position="95"/>
    </location>
</feature>
<dbReference type="InterPro" id="IPR037069">
    <property type="entry name" value="AcylCoA_DH/ox_N_sf"/>
</dbReference>
<dbReference type="InterPro" id="IPR009100">
    <property type="entry name" value="AcylCoA_DH/oxidase_NM_dom_sf"/>
</dbReference>
<evidence type="ECO:0000259" key="6">
    <source>
        <dbReference type="Pfam" id="PF00441"/>
    </source>
</evidence>
<comment type="caution">
    <text evidence="8">The sequence shown here is derived from an EMBL/GenBank/DDBJ whole genome shotgun (WGS) entry which is preliminary data.</text>
</comment>
<dbReference type="PANTHER" id="PTHR43884">
    <property type="entry name" value="ACYL-COA DEHYDROGENASE"/>
    <property type="match status" value="1"/>
</dbReference>
<evidence type="ECO:0000256" key="4">
    <source>
        <dbReference type="ARBA" id="ARBA00022827"/>
    </source>
</evidence>
<evidence type="ECO:0000256" key="5">
    <source>
        <dbReference type="ARBA" id="ARBA00023002"/>
    </source>
</evidence>
<dbReference type="EMBL" id="BLAD01000043">
    <property type="protein sequence ID" value="GES00127.1"/>
    <property type="molecule type" value="Genomic_DNA"/>
</dbReference>
<proteinExistence type="inferred from homology"/>
<comment type="cofactor">
    <cofactor evidence="1">
        <name>FAD</name>
        <dbReference type="ChEBI" id="CHEBI:57692"/>
    </cofactor>
</comment>
<keyword evidence="9" id="KW-1185">Reference proteome</keyword>
<name>A0A5M3VTJ6_9ACTN</name>
<dbReference type="Gene3D" id="1.10.540.10">
    <property type="entry name" value="Acyl-CoA dehydrogenase/oxidase, N-terminal domain"/>
    <property type="match status" value="1"/>
</dbReference>
<keyword evidence="4" id="KW-0274">FAD</keyword>
<gene>
    <name evidence="8" type="primary">acd_4</name>
    <name evidence="8" type="ORF">Acor_21900</name>
</gene>
<accession>A0A5M3VTJ6</accession>
<evidence type="ECO:0000256" key="2">
    <source>
        <dbReference type="ARBA" id="ARBA00009347"/>
    </source>
</evidence>
<evidence type="ECO:0000256" key="1">
    <source>
        <dbReference type="ARBA" id="ARBA00001974"/>
    </source>
</evidence>